<feature type="region of interest" description="Disordered" evidence="1">
    <location>
        <begin position="523"/>
        <end position="548"/>
    </location>
</feature>
<evidence type="ECO:0000313" key="2">
    <source>
        <dbReference type="EMBL" id="KAF1935425.1"/>
    </source>
</evidence>
<feature type="region of interest" description="Disordered" evidence="1">
    <location>
        <begin position="174"/>
        <end position="360"/>
    </location>
</feature>
<feature type="non-terminal residue" evidence="2">
    <location>
        <position position="761"/>
    </location>
</feature>
<proteinExistence type="predicted"/>
<feature type="compositionally biased region" description="Basic residues" evidence="1">
    <location>
        <begin position="289"/>
        <end position="308"/>
    </location>
</feature>
<feature type="compositionally biased region" description="Polar residues" evidence="1">
    <location>
        <begin position="247"/>
        <end position="280"/>
    </location>
</feature>
<evidence type="ECO:0000313" key="3">
    <source>
        <dbReference type="Proteomes" id="UP000800038"/>
    </source>
</evidence>
<protein>
    <submittedName>
        <fullName evidence="2">Uncharacterized protein</fullName>
    </submittedName>
</protein>
<dbReference type="Proteomes" id="UP000800038">
    <property type="component" value="Unassembled WGS sequence"/>
</dbReference>
<keyword evidence="3" id="KW-1185">Reference proteome</keyword>
<feature type="compositionally biased region" description="Pro residues" evidence="1">
    <location>
        <begin position="218"/>
        <end position="228"/>
    </location>
</feature>
<accession>A0A6A5S472</accession>
<dbReference type="AlphaFoldDB" id="A0A6A5S472"/>
<gene>
    <name evidence="2" type="ORF">EJ02DRAFT_471214</name>
</gene>
<feature type="compositionally biased region" description="Low complexity" evidence="1">
    <location>
        <begin position="338"/>
        <end position="360"/>
    </location>
</feature>
<feature type="compositionally biased region" description="Low complexity" evidence="1">
    <location>
        <begin position="1"/>
        <end position="19"/>
    </location>
</feature>
<feature type="compositionally biased region" description="Low complexity" evidence="1">
    <location>
        <begin position="202"/>
        <end position="217"/>
    </location>
</feature>
<feature type="compositionally biased region" description="Gly residues" evidence="1">
    <location>
        <begin position="530"/>
        <end position="540"/>
    </location>
</feature>
<reference evidence="2" key="1">
    <citation type="journal article" date="2020" name="Stud. Mycol.">
        <title>101 Dothideomycetes genomes: a test case for predicting lifestyles and emergence of pathogens.</title>
        <authorList>
            <person name="Haridas S."/>
            <person name="Albert R."/>
            <person name="Binder M."/>
            <person name="Bloem J."/>
            <person name="Labutti K."/>
            <person name="Salamov A."/>
            <person name="Andreopoulos B."/>
            <person name="Baker S."/>
            <person name="Barry K."/>
            <person name="Bills G."/>
            <person name="Bluhm B."/>
            <person name="Cannon C."/>
            <person name="Castanera R."/>
            <person name="Culley D."/>
            <person name="Daum C."/>
            <person name="Ezra D."/>
            <person name="Gonzalez J."/>
            <person name="Henrissat B."/>
            <person name="Kuo A."/>
            <person name="Liang C."/>
            <person name="Lipzen A."/>
            <person name="Lutzoni F."/>
            <person name="Magnuson J."/>
            <person name="Mondo S."/>
            <person name="Nolan M."/>
            <person name="Ohm R."/>
            <person name="Pangilinan J."/>
            <person name="Park H.-J."/>
            <person name="Ramirez L."/>
            <person name="Alfaro M."/>
            <person name="Sun H."/>
            <person name="Tritt A."/>
            <person name="Yoshinaga Y."/>
            <person name="Zwiers L.-H."/>
            <person name="Turgeon B."/>
            <person name="Goodwin S."/>
            <person name="Spatafora J."/>
            <person name="Crous P."/>
            <person name="Grigoriev I."/>
        </authorList>
    </citation>
    <scope>NUCLEOTIDE SEQUENCE</scope>
    <source>
        <strain evidence="2">CBS 161.51</strain>
    </source>
</reference>
<dbReference type="EMBL" id="ML976272">
    <property type="protein sequence ID" value="KAF1935425.1"/>
    <property type="molecule type" value="Genomic_DNA"/>
</dbReference>
<sequence length="761" mass="85788">MADNQSSSSSSSAADAADAQEQLLGDTIEHGSSEQVEAALPWARYTAKQLMEDCPYVVALKTIDTSLWGVPAPADASEAHATTWVAKTIHDYHLSMVWDDDLFADYLWDFEGWTRELFLKVERGTLKSLKTVLRHRGVYTGSIRARIANSLYNMIATENALEWDPTEFQSMDFDSRSKAYKRQQNAPRIDHVPEQQPPQPAPLAGTQPPQSQLQSQPLPLPQSQPQPPLQGKQQGDQQDKHRRVGQYVQNLGHQNADSQQPPHVSSSFEGPQPQQQWSSTCRHDQGIRSRNRSSRLGRQQRHIAKSRRSLNSPQAAYLSDHPHYLTIRTRRCRHDGHTTTGSMPTRSRSSPRSGGTARSTQFHAVFPRILTGRAEMFYIQVVERDDSFASAYTAIKNHFDHDVHHQHYYTDWTTTTFARTRAENPDKGLHEVLQILLDKLQLCQRALGKNFEGEDALRTTVINACRGVPELKMALFKTATICEGLFSDLRSAVETHLARQHTAQMVTEDQYYLDRRYNGNRRGRGELRGGFRGGGNGGNGSNQRFNNSERRFTPRWKKKCFVCQKEGCWSTNHTDEERKAARAQFLSACHFAGTQPPADFSVHIAQYEGSEQTNQYTQEGWRDEEDYKDDNNNNSKQQHFTAAYVERQYFTEQCLADRAFLHQISGDDIYGRGTPSMPASQFLIEDRYTQSVYQGILPDTGAANVSTVGREQYLALTREDPTVTIDTSTAGKASIKFGKGSVTASVGTAQVSTEIGKIDFE</sequence>
<organism evidence="2 3">
    <name type="scientific">Clathrospora elynae</name>
    <dbReference type="NCBI Taxonomy" id="706981"/>
    <lineage>
        <taxon>Eukaryota</taxon>
        <taxon>Fungi</taxon>
        <taxon>Dikarya</taxon>
        <taxon>Ascomycota</taxon>
        <taxon>Pezizomycotina</taxon>
        <taxon>Dothideomycetes</taxon>
        <taxon>Pleosporomycetidae</taxon>
        <taxon>Pleosporales</taxon>
        <taxon>Diademaceae</taxon>
        <taxon>Clathrospora</taxon>
    </lineage>
</organism>
<feature type="region of interest" description="Disordered" evidence="1">
    <location>
        <begin position="1"/>
        <end position="22"/>
    </location>
</feature>
<evidence type="ECO:0000256" key="1">
    <source>
        <dbReference type="SAM" id="MobiDB-lite"/>
    </source>
</evidence>
<name>A0A6A5S472_9PLEO</name>